<dbReference type="Proteomes" id="UP000224854">
    <property type="component" value="Unassembled WGS sequence"/>
</dbReference>
<evidence type="ECO:0000313" key="3">
    <source>
        <dbReference type="Proteomes" id="UP000224854"/>
    </source>
</evidence>
<accession>A0A2C5ZGD0</accession>
<proteinExistence type="predicted"/>
<name>A0A2C5ZGD0_9HYPO</name>
<reference evidence="2 3" key="1">
    <citation type="submission" date="2017-06" db="EMBL/GenBank/DDBJ databases">
        <title>Ant-infecting Ophiocordyceps genomes reveal a high diversity of potential behavioral manipulation genes and a possible major role for enterotoxins.</title>
        <authorList>
            <person name="De Bekker C."/>
            <person name="Evans H.C."/>
            <person name="Brachmann A."/>
            <person name="Hughes D.P."/>
        </authorList>
    </citation>
    <scope>NUCLEOTIDE SEQUENCE [LARGE SCALE GENOMIC DNA]</scope>
    <source>
        <strain evidence="2 3">1348a</strain>
    </source>
</reference>
<comment type="caution">
    <text evidence="2">The sequence shown here is derived from an EMBL/GenBank/DDBJ whole genome shotgun (WGS) entry which is preliminary data.</text>
</comment>
<dbReference type="EMBL" id="NJEU01000141">
    <property type="protein sequence ID" value="PHH81005.1"/>
    <property type="molecule type" value="Genomic_DNA"/>
</dbReference>
<organism evidence="2 3">
    <name type="scientific">Ophiocordyceps australis</name>
    <dbReference type="NCBI Taxonomy" id="1399860"/>
    <lineage>
        <taxon>Eukaryota</taxon>
        <taxon>Fungi</taxon>
        <taxon>Dikarya</taxon>
        <taxon>Ascomycota</taxon>
        <taxon>Pezizomycotina</taxon>
        <taxon>Sordariomycetes</taxon>
        <taxon>Hypocreomycetidae</taxon>
        <taxon>Hypocreales</taxon>
        <taxon>Ophiocordycipitaceae</taxon>
        <taxon>Ophiocordyceps</taxon>
    </lineage>
</organism>
<dbReference type="AlphaFoldDB" id="A0A2C5ZGD0"/>
<sequence>MKKSRFFVTSGVFLGFLISRHGDDQDGQNDPVGPVTNVDHLNRVDLQAIFEFLSTQEPLPPNLTEAWVRANFMAYEGRLHRVDRTTNRINLSRVPEHATLVAVAEAAHLAAGQPRSPGPCPLA</sequence>
<evidence type="ECO:0000256" key="1">
    <source>
        <dbReference type="SAM" id="SignalP"/>
    </source>
</evidence>
<gene>
    <name evidence="2" type="ORF">CDD82_1386</name>
</gene>
<dbReference type="OrthoDB" id="10653398at2759"/>
<evidence type="ECO:0000313" key="2">
    <source>
        <dbReference type="EMBL" id="PHH81005.1"/>
    </source>
</evidence>
<keyword evidence="1" id="KW-0732">Signal</keyword>
<feature type="signal peptide" evidence="1">
    <location>
        <begin position="1"/>
        <end position="22"/>
    </location>
</feature>
<feature type="chain" id="PRO_5013174647" evidence="1">
    <location>
        <begin position="23"/>
        <end position="123"/>
    </location>
</feature>
<keyword evidence="3" id="KW-1185">Reference proteome</keyword>
<protein>
    <submittedName>
        <fullName evidence="2">Uncharacterized protein</fullName>
    </submittedName>
</protein>